<gene>
    <name evidence="1" type="ORF">PR048_024223</name>
</gene>
<accession>A0ABQ9GN10</accession>
<comment type="caution">
    <text evidence="1">The sequence shown here is derived from an EMBL/GenBank/DDBJ whole genome shotgun (WGS) entry which is preliminary data.</text>
</comment>
<sequence>MKGFSGVPEVLGFLLGENSGISGISPGPGRADQGLDSGWQWLNTLMLGETFWRKAFTKVRILSREGAQVWFARKRTHLLKNTNKHTGGLPRDQHHLLVANVILSYLQYKGSRGEVVRLLTSHQGEPGSIPDRVTPGFSHVGIVADDAASRRVFSGICGFPHPCVPALLHIHIISPSSAE</sequence>
<keyword evidence="2" id="KW-1185">Reference proteome</keyword>
<reference evidence="1 2" key="1">
    <citation type="submission" date="2023-02" db="EMBL/GenBank/DDBJ databases">
        <title>LHISI_Scaffold_Assembly.</title>
        <authorList>
            <person name="Stuart O.P."/>
            <person name="Cleave R."/>
            <person name="Magrath M.J.L."/>
            <person name="Mikheyev A.S."/>
        </authorList>
    </citation>
    <scope>NUCLEOTIDE SEQUENCE [LARGE SCALE GENOMIC DNA]</scope>
    <source>
        <strain evidence="1">Daus_M_001</strain>
        <tissue evidence="1">Leg muscle</tissue>
    </source>
</reference>
<name>A0ABQ9GN10_9NEOP</name>
<protein>
    <submittedName>
        <fullName evidence="1">Uncharacterized protein</fullName>
    </submittedName>
</protein>
<dbReference type="Proteomes" id="UP001159363">
    <property type="component" value="Chromosome 9"/>
</dbReference>
<organism evidence="1 2">
    <name type="scientific">Dryococelus australis</name>
    <dbReference type="NCBI Taxonomy" id="614101"/>
    <lineage>
        <taxon>Eukaryota</taxon>
        <taxon>Metazoa</taxon>
        <taxon>Ecdysozoa</taxon>
        <taxon>Arthropoda</taxon>
        <taxon>Hexapoda</taxon>
        <taxon>Insecta</taxon>
        <taxon>Pterygota</taxon>
        <taxon>Neoptera</taxon>
        <taxon>Polyneoptera</taxon>
        <taxon>Phasmatodea</taxon>
        <taxon>Verophasmatodea</taxon>
        <taxon>Anareolatae</taxon>
        <taxon>Phasmatidae</taxon>
        <taxon>Eurycanthinae</taxon>
        <taxon>Dryococelus</taxon>
    </lineage>
</organism>
<evidence type="ECO:0000313" key="1">
    <source>
        <dbReference type="EMBL" id="KAJ8873407.1"/>
    </source>
</evidence>
<proteinExistence type="predicted"/>
<evidence type="ECO:0000313" key="2">
    <source>
        <dbReference type="Proteomes" id="UP001159363"/>
    </source>
</evidence>
<dbReference type="EMBL" id="JARBHB010000010">
    <property type="protein sequence ID" value="KAJ8873407.1"/>
    <property type="molecule type" value="Genomic_DNA"/>
</dbReference>